<dbReference type="EMBL" id="GAMC01014572">
    <property type="protein sequence ID" value="JAB91983.1"/>
    <property type="molecule type" value="mRNA"/>
</dbReference>
<feature type="transmembrane region" description="Helical" evidence="2">
    <location>
        <begin position="164"/>
        <end position="183"/>
    </location>
</feature>
<evidence type="ECO:0000313" key="3">
    <source>
        <dbReference type="EMBL" id="JAB91983.1"/>
    </source>
</evidence>
<keyword evidence="2" id="KW-0812">Transmembrane</keyword>
<sequence length="282" mass="31553">LTVLVQGTYGQSFLLSLGQNQRNYFPEDNTPETFLNTPLNGHINYTDTVTNIHLDTREEFDDNNTTIIVIKSILTVLVQGTYGQSFLLSLGQNQRNYFPEDNTPETFLNTPLNGHINYTDTVTNIHLDTREEFDDNNTTIIVIKSTVREQSNELSQTAMDIITIVWYVATFLALAAFFLLMACSDRRCTDNRANTLANEAPIAPPTPSPSYSEFAPPSYETVIKMQHAAKTSIFVIPFPPLDVPRNKDISSNTNGSSLHTPPTPTTPAINFYTVNELEKYGC</sequence>
<reference evidence="3" key="1">
    <citation type="submission" date="2013-07" db="EMBL/GenBank/DDBJ databases">
        <authorList>
            <person name="Geib S."/>
        </authorList>
    </citation>
    <scope>NUCLEOTIDE SEQUENCE</scope>
</reference>
<evidence type="ECO:0000256" key="2">
    <source>
        <dbReference type="SAM" id="Phobius"/>
    </source>
</evidence>
<accession>W8B4K8</accession>
<dbReference type="AlphaFoldDB" id="W8B4K8"/>
<keyword evidence="2" id="KW-0472">Membrane</keyword>
<proteinExistence type="evidence at transcript level"/>
<dbReference type="OrthoDB" id="8069116at2759"/>
<name>W8B4K8_CERCA</name>
<feature type="non-terminal residue" evidence="3">
    <location>
        <position position="1"/>
    </location>
</feature>
<evidence type="ECO:0000256" key="1">
    <source>
        <dbReference type="SAM" id="MobiDB-lite"/>
    </source>
</evidence>
<reference evidence="3" key="2">
    <citation type="journal article" date="2014" name="BMC Genomics">
        <title>A genomic perspective to assessing quality of mass-reared SIT flies used in Mediterranean fruit fly (Ceratitis capitata) eradication in California.</title>
        <authorList>
            <person name="Calla B."/>
            <person name="Hall B."/>
            <person name="Hou S."/>
            <person name="Geib S.M."/>
        </authorList>
    </citation>
    <scope>NUCLEOTIDE SEQUENCE</scope>
</reference>
<feature type="region of interest" description="Disordered" evidence="1">
    <location>
        <begin position="246"/>
        <end position="265"/>
    </location>
</feature>
<protein>
    <submittedName>
        <fullName evidence="3">Uncharacterized protein</fullName>
    </submittedName>
</protein>
<organism evidence="3">
    <name type="scientific">Ceratitis capitata</name>
    <name type="common">Mediterranean fruit fly</name>
    <name type="synonym">Tephritis capitata</name>
    <dbReference type="NCBI Taxonomy" id="7213"/>
    <lineage>
        <taxon>Eukaryota</taxon>
        <taxon>Metazoa</taxon>
        <taxon>Ecdysozoa</taxon>
        <taxon>Arthropoda</taxon>
        <taxon>Hexapoda</taxon>
        <taxon>Insecta</taxon>
        <taxon>Pterygota</taxon>
        <taxon>Neoptera</taxon>
        <taxon>Endopterygota</taxon>
        <taxon>Diptera</taxon>
        <taxon>Brachycera</taxon>
        <taxon>Muscomorpha</taxon>
        <taxon>Tephritoidea</taxon>
        <taxon>Tephritidae</taxon>
        <taxon>Ceratitis</taxon>
        <taxon>Ceratitis</taxon>
    </lineage>
</organism>
<keyword evidence="2" id="KW-1133">Transmembrane helix</keyword>
<feature type="compositionally biased region" description="Polar residues" evidence="1">
    <location>
        <begin position="249"/>
        <end position="259"/>
    </location>
</feature>